<keyword evidence="2" id="KW-1185">Reference proteome</keyword>
<sequence>MANTKKSKKRRRTKETTAVSSSDSSSEQSSTNEPQDQPVEVGVPSQSLPAASQGNTDSTPTPSGNSQREQTEFKKRSEVWDHFDASGKGKSLRFTFAS</sequence>
<evidence type="ECO:0000313" key="2">
    <source>
        <dbReference type="Proteomes" id="UP001060170"/>
    </source>
</evidence>
<evidence type="ECO:0000313" key="1">
    <source>
        <dbReference type="EMBL" id="KAI7938980.1"/>
    </source>
</evidence>
<organism evidence="1 2">
    <name type="scientific">Puccinia striiformis f. sp. tritici</name>
    <dbReference type="NCBI Taxonomy" id="168172"/>
    <lineage>
        <taxon>Eukaryota</taxon>
        <taxon>Fungi</taxon>
        <taxon>Dikarya</taxon>
        <taxon>Basidiomycota</taxon>
        <taxon>Pucciniomycotina</taxon>
        <taxon>Pucciniomycetes</taxon>
        <taxon>Pucciniales</taxon>
        <taxon>Pucciniaceae</taxon>
        <taxon>Puccinia</taxon>
    </lineage>
</organism>
<reference evidence="2" key="2">
    <citation type="journal article" date="2018" name="Mol. Plant Microbe Interact.">
        <title>Genome sequence resources for the wheat stripe rust pathogen (Puccinia striiformis f. sp. tritici) and the barley stripe rust pathogen (Puccinia striiformis f. sp. hordei).</title>
        <authorList>
            <person name="Xia C."/>
            <person name="Wang M."/>
            <person name="Yin C."/>
            <person name="Cornejo O.E."/>
            <person name="Hulbert S.H."/>
            <person name="Chen X."/>
        </authorList>
    </citation>
    <scope>NUCLEOTIDE SEQUENCE [LARGE SCALE GENOMIC DNA]</scope>
    <source>
        <strain evidence="2">93-210</strain>
    </source>
</reference>
<name>A0ACC0DUA0_9BASI</name>
<dbReference type="EMBL" id="CM045879">
    <property type="protein sequence ID" value="KAI7938980.1"/>
    <property type="molecule type" value="Genomic_DNA"/>
</dbReference>
<protein>
    <submittedName>
        <fullName evidence="1">Uncharacterized protein</fullName>
    </submittedName>
</protein>
<proteinExistence type="predicted"/>
<comment type="caution">
    <text evidence="1">The sequence shown here is derived from an EMBL/GenBank/DDBJ whole genome shotgun (WGS) entry which is preliminary data.</text>
</comment>
<gene>
    <name evidence="1" type="ORF">MJO28_014559</name>
</gene>
<reference evidence="1 2" key="3">
    <citation type="journal article" date="2022" name="Microbiol. Spectr.">
        <title>Folding features and dynamics of 3D genome architecture in plant fungal pathogens.</title>
        <authorList>
            <person name="Xia C."/>
        </authorList>
    </citation>
    <scope>NUCLEOTIDE SEQUENCE [LARGE SCALE GENOMIC DNA]</scope>
    <source>
        <strain evidence="1 2">93-210</strain>
    </source>
</reference>
<reference evidence="2" key="1">
    <citation type="journal article" date="2018" name="BMC Genomics">
        <title>Genomic insights into host adaptation between the wheat stripe rust pathogen (Puccinia striiformis f. sp. tritici) and the barley stripe rust pathogen (Puccinia striiformis f. sp. hordei).</title>
        <authorList>
            <person name="Xia C."/>
            <person name="Wang M."/>
            <person name="Yin C."/>
            <person name="Cornejo O.E."/>
            <person name="Hulbert S.H."/>
            <person name="Chen X."/>
        </authorList>
    </citation>
    <scope>NUCLEOTIDE SEQUENCE [LARGE SCALE GENOMIC DNA]</scope>
    <source>
        <strain evidence="2">93-210</strain>
    </source>
</reference>
<dbReference type="Proteomes" id="UP001060170">
    <property type="component" value="Chromosome 15"/>
</dbReference>
<accession>A0ACC0DUA0</accession>